<dbReference type="GO" id="GO:0000323">
    <property type="term" value="C:lytic vacuole"/>
    <property type="evidence" value="ECO:0007669"/>
    <property type="project" value="TreeGrafter"/>
</dbReference>
<feature type="coiled-coil region" evidence="4">
    <location>
        <begin position="292"/>
        <end position="319"/>
    </location>
</feature>
<gene>
    <name evidence="6" type="ORF">BDW42DRAFT_202128</name>
</gene>
<feature type="compositionally biased region" description="Basic and acidic residues" evidence="5">
    <location>
        <begin position="1"/>
        <end position="18"/>
    </location>
</feature>
<organism evidence="6 7">
    <name type="scientific">Aspergillus taichungensis</name>
    <dbReference type="NCBI Taxonomy" id="482145"/>
    <lineage>
        <taxon>Eukaryota</taxon>
        <taxon>Fungi</taxon>
        <taxon>Dikarya</taxon>
        <taxon>Ascomycota</taxon>
        <taxon>Pezizomycotina</taxon>
        <taxon>Eurotiomycetes</taxon>
        <taxon>Eurotiomycetidae</taxon>
        <taxon>Eurotiales</taxon>
        <taxon>Aspergillaceae</taxon>
        <taxon>Aspergillus</taxon>
        <taxon>Aspergillus subgen. Circumdati</taxon>
    </lineage>
</organism>
<sequence>MSLSGDDPRPDATTRRETPWLLPSNRRLRHLHGLSLRNLVLTPPNPSQRKKTIDDEEVPNALQSPFKRLALDARSAIPQSRSFTNLPAAGADGHKDKTPVHRPATSPAYRPVRRRSTLPGTDPDPRTREGQLQAITRSRMGDTWFSLHTEAEPEAAPPVYVSEVVENATNPSFRFFDLTRCGPGVARGDWLMVRVWARATPADAYGLLVEWQLSLPSLQFLGRSLDGFHHPLPPNSLIFHFPDGVYTSLTDLPPRSSSSVSASAPAPAAVASSRAEEGSALPTASYDALMRLANLDECIQDARTTRARLEAQITAILETHRPAQATTSEAAAARETLTLTRQAVAAERKQLRLATRRREALAASLRARRDAMARGRQVQERARSHLPDARAKLAASAALLAQTGAETRGQLRRIAEDLLAIYPIEPVADRPLAFTIAGLALPNSDFTDVTDRDRLAAALGWTAHLVHLLSLYLSAPVPYPIHPAQSQSQIHDPISVDLAPRRYPLHPGPAPARFDYGVFLLNKDIEFVMTTQGLRGLDRRQTLPNLKYLLYVLTAGPPAIPARKAGGIRGLRPCATHAP</sequence>
<evidence type="ECO:0000256" key="2">
    <source>
        <dbReference type="ARBA" id="ARBA00013807"/>
    </source>
</evidence>
<dbReference type="GO" id="GO:0032991">
    <property type="term" value="C:protein-containing complex"/>
    <property type="evidence" value="ECO:0007669"/>
    <property type="project" value="UniProtKB-ARBA"/>
</dbReference>
<dbReference type="OrthoDB" id="72772at2759"/>
<dbReference type="Pfam" id="PF10186">
    <property type="entry name" value="ATG14"/>
    <property type="match status" value="1"/>
</dbReference>
<evidence type="ECO:0000313" key="7">
    <source>
        <dbReference type="Proteomes" id="UP000235023"/>
    </source>
</evidence>
<evidence type="ECO:0000256" key="5">
    <source>
        <dbReference type="SAM" id="MobiDB-lite"/>
    </source>
</evidence>
<feature type="region of interest" description="Disordered" evidence="5">
    <location>
        <begin position="39"/>
        <end position="58"/>
    </location>
</feature>
<proteinExistence type="inferred from homology"/>
<dbReference type="PANTHER" id="PTHR15157:SF5">
    <property type="entry name" value="UV RADIATION RESISTANCE-ASSOCIATED GENE PROTEIN"/>
    <property type="match status" value="1"/>
</dbReference>
<evidence type="ECO:0000256" key="3">
    <source>
        <dbReference type="ARBA" id="ARBA00023054"/>
    </source>
</evidence>
<keyword evidence="3 4" id="KW-0175">Coiled coil</keyword>
<feature type="region of interest" description="Disordered" evidence="5">
    <location>
        <begin position="83"/>
        <end position="135"/>
    </location>
</feature>
<dbReference type="EMBL" id="KZ559576">
    <property type="protein sequence ID" value="PLN78434.1"/>
    <property type="molecule type" value="Genomic_DNA"/>
</dbReference>
<dbReference type="GO" id="GO:0000149">
    <property type="term" value="F:SNARE binding"/>
    <property type="evidence" value="ECO:0007669"/>
    <property type="project" value="TreeGrafter"/>
</dbReference>
<dbReference type="PANTHER" id="PTHR15157">
    <property type="entry name" value="UV RADIATION RESISTANCE-ASSOCIATED GENE PROTEIN"/>
    <property type="match status" value="1"/>
</dbReference>
<dbReference type="AlphaFoldDB" id="A0A2J5HMJ7"/>
<evidence type="ECO:0000256" key="4">
    <source>
        <dbReference type="SAM" id="Coils"/>
    </source>
</evidence>
<accession>A0A2J5HMJ7</accession>
<evidence type="ECO:0000313" key="6">
    <source>
        <dbReference type="EMBL" id="PLN78434.1"/>
    </source>
</evidence>
<name>A0A2J5HMJ7_9EURO</name>
<protein>
    <recommendedName>
        <fullName evidence="2">Autophagy-related protein 14</fullName>
    </recommendedName>
</protein>
<dbReference type="InterPro" id="IPR018791">
    <property type="entry name" value="UV_resistance/autophagy_Atg14"/>
</dbReference>
<comment type="similarity">
    <text evidence="1">Belongs to the ATG14 family.</text>
</comment>
<keyword evidence="7" id="KW-1185">Reference proteome</keyword>
<dbReference type="GO" id="GO:0005768">
    <property type="term" value="C:endosome"/>
    <property type="evidence" value="ECO:0007669"/>
    <property type="project" value="TreeGrafter"/>
</dbReference>
<dbReference type="Proteomes" id="UP000235023">
    <property type="component" value="Unassembled WGS sequence"/>
</dbReference>
<feature type="region of interest" description="Disordered" evidence="5">
    <location>
        <begin position="1"/>
        <end position="23"/>
    </location>
</feature>
<dbReference type="GO" id="GO:0035493">
    <property type="term" value="P:SNARE complex assembly"/>
    <property type="evidence" value="ECO:0007669"/>
    <property type="project" value="TreeGrafter"/>
</dbReference>
<evidence type="ECO:0000256" key="1">
    <source>
        <dbReference type="ARBA" id="ARBA00009574"/>
    </source>
</evidence>
<reference evidence="7" key="1">
    <citation type="submission" date="2017-12" db="EMBL/GenBank/DDBJ databases">
        <authorList>
            <consortium name="DOE Joint Genome Institute"/>
            <person name="Mondo S.J."/>
            <person name="Kjaerbolling I."/>
            <person name="Vesth T.C."/>
            <person name="Frisvad J.C."/>
            <person name="Nybo J.L."/>
            <person name="Theobald S."/>
            <person name="Kuo A."/>
            <person name="Bowyer P."/>
            <person name="Matsuda Y."/>
            <person name="Lyhne E.K."/>
            <person name="Kogle M.E."/>
            <person name="Clum A."/>
            <person name="Lipzen A."/>
            <person name="Salamov A."/>
            <person name="Ngan C.Y."/>
            <person name="Daum C."/>
            <person name="Chiniquy J."/>
            <person name="Barry K."/>
            <person name="LaButti K."/>
            <person name="Haridas S."/>
            <person name="Simmons B.A."/>
            <person name="Magnuson J.K."/>
            <person name="Mortensen U.H."/>
            <person name="Larsen T.O."/>
            <person name="Grigoriev I.V."/>
            <person name="Baker S.E."/>
            <person name="Andersen M.R."/>
            <person name="Nordberg H.P."/>
            <person name="Cantor M.N."/>
            <person name="Hua S.X."/>
        </authorList>
    </citation>
    <scope>NUCLEOTIDE SEQUENCE [LARGE SCALE GENOMIC DNA]</scope>
    <source>
        <strain evidence="7">IBT 19404</strain>
    </source>
</reference>